<feature type="domain" description="Aminoglycoside phosphotransferase" evidence="1">
    <location>
        <begin position="71"/>
        <end position="323"/>
    </location>
</feature>
<dbReference type="InterPro" id="IPR051678">
    <property type="entry name" value="AGP_Transferase"/>
</dbReference>
<dbReference type="SUPFAM" id="SSF56112">
    <property type="entry name" value="Protein kinase-like (PK-like)"/>
    <property type="match status" value="1"/>
</dbReference>
<evidence type="ECO:0000259" key="1">
    <source>
        <dbReference type="Pfam" id="PF01636"/>
    </source>
</evidence>
<reference evidence="2 3" key="1">
    <citation type="journal article" date="2018" name="New Phytol.">
        <title>Comparative genomics and transcriptomics depict ericoid mycorrhizal fungi as versatile saprotrophs and plant mutualists.</title>
        <authorList>
            <person name="Martino E."/>
            <person name="Morin E."/>
            <person name="Grelet G.A."/>
            <person name="Kuo A."/>
            <person name="Kohler A."/>
            <person name="Daghino S."/>
            <person name="Barry K.W."/>
            <person name="Cichocki N."/>
            <person name="Clum A."/>
            <person name="Dockter R.B."/>
            <person name="Hainaut M."/>
            <person name="Kuo R.C."/>
            <person name="LaButti K."/>
            <person name="Lindahl B.D."/>
            <person name="Lindquist E.A."/>
            <person name="Lipzen A."/>
            <person name="Khouja H.R."/>
            <person name="Magnuson J."/>
            <person name="Murat C."/>
            <person name="Ohm R.A."/>
            <person name="Singer S.W."/>
            <person name="Spatafora J.W."/>
            <person name="Wang M."/>
            <person name="Veneault-Fourrey C."/>
            <person name="Henrissat B."/>
            <person name="Grigoriev I.V."/>
            <person name="Martin F.M."/>
            <person name="Perotto S."/>
        </authorList>
    </citation>
    <scope>NUCLEOTIDE SEQUENCE [LARGE SCALE GENOMIC DNA]</scope>
    <source>
        <strain evidence="2 3">ATCC 22711</strain>
    </source>
</reference>
<dbReference type="InterPro" id="IPR011009">
    <property type="entry name" value="Kinase-like_dom_sf"/>
</dbReference>
<dbReference type="PANTHER" id="PTHR21310:SF37">
    <property type="entry name" value="AMINOGLYCOSIDE PHOSPHOTRANSFERASE DOMAIN-CONTAINING PROTEIN"/>
    <property type="match status" value="1"/>
</dbReference>
<dbReference type="InParanoid" id="A0A2T3AXG0"/>
<dbReference type="Proteomes" id="UP000241818">
    <property type="component" value="Unassembled WGS sequence"/>
</dbReference>
<name>A0A2T3AXG0_AMORE</name>
<dbReference type="EMBL" id="KZ679013">
    <property type="protein sequence ID" value="PSS14758.1"/>
    <property type="molecule type" value="Genomic_DNA"/>
</dbReference>
<accession>A0A2T3AXG0</accession>
<protein>
    <recommendedName>
        <fullName evidence="1">Aminoglycoside phosphotransferase domain-containing protein</fullName>
    </recommendedName>
</protein>
<organism evidence="2 3">
    <name type="scientific">Amorphotheca resinae ATCC 22711</name>
    <dbReference type="NCBI Taxonomy" id="857342"/>
    <lineage>
        <taxon>Eukaryota</taxon>
        <taxon>Fungi</taxon>
        <taxon>Dikarya</taxon>
        <taxon>Ascomycota</taxon>
        <taxon>Pezizomycotina</taxon>
        <taxon>Leotiomycetes</taxon>
        <taxon>Helotiales</taxon>
        <taxon>Amorphothecaceae</taxon>
        <taxon>Amorphotheca</taxon>
    </lineage>
</organism>
<dbReference type="AlphaFoldDB" id="A0A2T3AXG0"/>
<dbReference type="GeneID" id="36574868"/>
<dbReference type="Gene3D" id="3.90.1200.10">
    <property type="match status" value="1"/>
</dbReference>
<evidence type="ECO:0000313" key="2">
    <source>
        <dbReference type="EMBL" id="PSS14758.1"/>
    </source>
</evidence>
<keyword evidence="3" id="KW-1185">Reference proteome</keyword>
<dbReference type="RefSeq" id="XP_024719357.1">
    <property type="nucleotide sequence ID" value="XM_024866787.1"/>
</dbReference>
<dbReference type="OrthoDB" id="5412996at2759"/>
<dbReference type="InterPro" id="IPR002575">
    <property type="entry name" value="Aminoglycoside_PTrfase"/>
</dbReference>
<dbReference type="Pfam" id="PF01636">
    <property type="entry name" value="APH"/>
    <property type="match status" value="1"/>
</dbReference>
<sequence length="466" mass="53734">MDWDERAEIENRAAAFIWIDQFIKCRGERLTTWVSTFHKDHLPCRLANDKVSDDLRGSFNWTCGVVFSNGEKWMVRFPRGGKVKNADEKVEIEVATMNIVRGQTDIPVPEVKAWGIAADNELGLGPFIITSFIEGMSLGDILQDPESPDARLIRGDISEKDIETIYRQIADFMLQLSKLNFLKIGSLSQASQKGDGSYTATIHSRPMTWKAHEILNVGGVDVFCPLTTTFPSTTDYFTYVAGQDWRHLHEQLNSVDNEDDAREKYIYWNVFRTLISRFISLKYDKGPFKLICDDFGPANMIVNNAQDLKIIAVIDWEWSYTGPHQLFWSPPRWLLIETPNLWDVADERLTRYDRYLEMFMRILEDEEGKTLGDNMLAEERPSALMRHCKTEGWMWFHHIIWEGFNGPTNVPFEQLRAAVPDFDKLVAAVPKEEVDAFVKMKMQHLAKYKVLVAEKKKWYEGLKAGG</sequence>
<dbReference type="PANTHER" id="PTHR21310">
    <property type="entry name" value="AMINOGLYCOSIDE PHOSPHOTRANSFERASE-RELATED-RELATED"/>
    <property type="match status" value="1"/>
</dbReference>
<evidence type="ECO:0000313" key="3">
    <source>
        <dbReference type="Proteomes" id="UP000241818"/>
    </source>
</evidence>
<gene>
    <name evidence="2" type="ORF">M430DRAFT_35665</name>
</gene>
<proteinExistence type="predicted"/>